<feature type="non-terminal residue" evidence="1">
    <location>
        <position position="1"/>
    </location>
</feature>
<accession>T0Y7Q9</accession>
<protein>
    <submittedName>
        <fullName evidence="1">Uncharacterized protein</fullName>
    </submittedName>
</protein>
<sequence>LCGLLHIMNGTMILFHFPEKTDHGTINKFMQKFYGQDSTSWKGKYTYHRHGLLENIPHRKLLRGVLILRSEDASKVLDFLGQYSLTLHVREIKLTPDDERTLSETHE</sequence>
<gene>
    <name evidence="1" type="ORF">B1A_20063</name>
</gene>
<evidence type="ECO:0000313" key="1">
    <source>
        <dbReference type="EMBL" id="EQD31151.1"/>
    </source>
</evidence>
<dbReference type="EMBL" id="AUZX01014800">
    <property type="protein sequence ID" value="EQD31151.1"/>
    <property type="molecule type" value="Genomic_DNA"/>
</dbReference>
<reference evidence="1" key="2">
    <citation type="journal article" date="2014" name="ISME J.">
        <title>Microbial stratification in low pH oxic and suboxic macroscopic growths along an acid mine drainage.</title>
        <authorList>
            <person name="Mendez-Garcia C."/>
            <person name="Mesa V."/>
            <person name="Sprenger R.R."/>
            <person name="Richter M."/>
            <person name="Diez M.S."/>
            <person name="Solano J."/>
            <person name="Bargiela R."/>
            <person name="Golyshina O.V."/>
            <person name="Manteca A."/>
            <person name="Ramos J.L."/>
            <person name="Gallego J.R."/>
            <person name="Llorente I."/>
            <person name="Martins Dos Santos V.A."/>
            <person name="Jensen O.N."/>
            <person name="Pelaez A.I."/>
            <person name="Sanchez J."/>
            <person name="Ferrer M."/>
        </authorList>
    </citation>
    <scope>NUCLEOTIDE SEQUENCE</scope>
</reference>
<name>T0Y7Q9_9ZZZZ</name>
<organism evidence="1">
    <name type="scientific">mine drainage metagenome</name>
    <dbReference type="NCBI Taxonomy" id="410659"/>
    <lineage>
        <taxon>unclassified sequences</taxon>
        <taxon>metagenomes</taxon>
        <taxon>ecological metagenomes</taxon>
    </lineage>
</organism>
<comment type="caution">
    <text evidence="1">The sequence shown here is derived from an EMBL/GenBank/DDBJ whole genome shotgun (WGS) entry which is preliminary data.</text>
</comment>
<proteinExistence type="predicted"/>
<dbReference type="AlphaFoldDB" id="T0Y7Q9"/>
<reference evidence="1" key="1">
    <citation type="submission" date="2013-08" db="EMBL/GenBank/DDBJ databases">
        <authorList>
            <person name="Mendez C."/>
            <person name="Richter M."/>
            <person name="Ferrer M."/>
            <person name="Sanchez J."/>
        </authorList>
    </citation>
    <scope>NUCLEOTIDE SEQUENCE</scope>
</reference>